<dbReference type="KEGG" id="pti:PHATRDRAFT_47148"/>
<reference evidence="9 10" key="1">
    <citation type="journal article" date="2008" name="Nature">
        <title>The Phaeodactylum genome reveals the evolutionary history of diatom genomes.</title>
        <authorList>
            <person name="Bowler C."/>
            <person name="Allen A.E."/>
            <person name="Badger J.H."/>
            <person name="Grimwood J."/>
            <person name="Jabbari K."/>
            <person name="Kuo A."/>
            <person name="Maheswari U."/>
            <person name="Martens C."/>
            <person name="Maumus F."/>
            <person name="Otillar R.P."/>
            <person name="Rayko E."/>
            <person name="Salamov A."/>
            <person name="Vandepoele K."/>
            <person name="Beszteri B."/>
            <person name="Gruber A."/>
            <person name="Heijde M."/>
            <person name="Katinka M."/>
            <person name="Mock T."/>
            <person name="Valentin K."/>
            <person name="Verret F."/>
            <person name="Berges J.A."/>
            <person name="Brownlee C."/>
            <person name="Cadoret J.P."/>
            <person name="Chiovitti A."/>
            <person name="Choi C.J."/>
            <person name="Coesel S."/>
            <person name="De Martino A."/>
            <person name="Detter J.C."/>
            <person name="Durkin C."/>
            <person name="Falciatore A."/>
            <person name="Fournet J."/>
            <person name="Haruta M."/>
            <person name="Huysman M.J."/>
            <person name="Jenkins B.D."/>
            <person name="Jiroutova K."/>
            <person name="Jorgensen R.E."/>
            <person name="Joubert Y."/>
            <person name="Kaplan A."/>
            <person name="Kroger N."/>
            <person name="Kroth P.G."/>
            <person name="La Roche J."/>
            <person name="Lindquist E."/>
            <person name="Lommer M."/>
            <person name="Martin-Jezequel V."/>
            <person name="Lopez P.J."/>
            <person name="Lucas S."/>
            <person name="Mangogna M."/>
            <person name="McGinnis K."/>
            <person name="Medlin L.K."/>
            <person name="Montsant A."/>
            <person name="Oudot-Le Secq M.P."/>
            <person name="Napoli C."/>
            <person name="Obornik M."/>
            <person name="Parker M.S."/>
            <person name="Petit J.L."/>
            <person name="Porcel B.M."/>
            <person name="Poulsen N."/>
            <person name="Robison M."/>
            <person name="Rychlewski L."/>
            <person name="Rynearson T.A."/>
            <person name="Schmutz J."/>
            <person name="Shapiro H."/>
            <person name="Siaut M."/>
            <person name="Stanley M."/>
            <person name="Sussman M.R."/>
            <person name="Taylor A.R."/>
            <person name="Vardi A."/>
            <person name="von Dassow P."/>
            <person name="Vyverman W."/>
            <person name="Willis A."/>
            <person name="Wyrwicz L.S."/>
            <person name="Rokhsar D.S."/>
            <person name="Weissenbach J."/>
            <person name="Armbrust E.V."/>
            <person name="Green B.R."/>
            <person name="Van de Peer Y."/>
            <person name="Grigoriev I.V."/>
        </authorList>
    </citation>
    <scope>NUCLEOTIDE SEQUENCE [LARGE SCALE GENOMIC DNA]</scope>
    <source>
        <strain evidence="9 10">CCAP 1055/1</strain>
    </source>
</reference>
<dbReference type="InParanoid" id="B7G2N2"/>
<feature type="transmembrane region" description="Helical" evidence="8">
    <location>
        <begin position="293"/>
        <end position="316"/>
    </location>
</feature>
<keyword evidence="4 8" id="KW-1133">Transmembrane helix</keyword>
<dbReference type="HOGENOM" id="CLU_020909_0_0_1"/>
<feature type="transmembrane region" description="Helical" evidence="8">
    <location>
        <begin position="428"/>
        <end position="450"/>
    </location>
</feature>
<gene>
    <name evidence="9" type="ORF">PHATRDRAFT_47148</name>
</gene>
<dbReference type="OMA" id="MCINIGA"/>
<dbReference type="Proteomes" id="UP000000759">
    <property type="component" value="Chromosome 12"/>
</dbReference>
<dbReference type="PROSITE" id="PS01023">
    <property type="entry name" value="PTR2_2"/>
    <property type="match status" value="1"/>
</dbReference>
<feature type="transmembrane region" description="Helical" evidence="8">
    <location>
        <begin position="542"/>
        <end position="563"/>
    </location>
</feature>
<feature type="transmembrane region" description="Helical" evidence="8">
    <location>
        <begin position="470"/>
        <end position="489"/>
    </location>
</feature>
<dbReference type="eggNOG" id="KOG1237">
    <property type="taxonomic scope" value="Eukaryota"/>
</dbReference>
<dbReference type="SUPFAM" id="SSF103473">
    <property type="entry name" value="MFS general substrate transporter"/>
    <property type="match status" value="1"/>
</dbReference>
<sequence>MTTPSESATSPPLSSEHAPLLGTGSVSVATSPLGAPTKLPMPPPPSTTASTNVTTNTTLPATTTTTPTTIATTTNDATTNTATPSPLLAIGTPPTRTRHSPSASPAPQTKRAAAVVPSVPPSRASSRAPSPIGSDASDELPNNVCTEEQLLLLPEECLSGHHVRPLRHVDEEGNESFYHLRPMFYSVIFILLVELLERFSFYGINYTQTSYLTGSYNRDWNADMEAVDASTYVSISVAVAYTSPFLGAYLADAILGDYGSLFVGSLCFYLPGLTLIALTTIPGVLGDTFNRRALSIGLLVLWPVGTGIVKSVVNVFGAKQFHPLLQASMIESYYVKFYMCINIGALVGGVLVPLLAQHNVTLAYFVPVGMLSLGVGLFAVGSKRYVCDQPKDPSATLAANICRRRPPKRPAYTPPNTDSIGLDMIFRISLLIIPFNIAYSQMATTFIVQGTVMEKAFGWIDAACMNNADAVSVLLFGYLIGSQFYPALANRGIRIPTTYKFAIGSGLGALAIAWALLVEVLIHDRFESTGKRVSVLWQTVSYVLIGAGEIFAVSAAYEVAFTAAPPEKKVLASAVNLFCIGGLPNVFCILLYNACRPWFRNNRGTTSITRLEDYASAHVEYYFWLLLAIAVVGIGINLLPAVREFVEAIEEKATDMIKTPKTPSRPPIRERTLDEAENEESALLRTRRHQAYLKYGSAPVLYKQGSMRAGPSLSQRGGKAHKHVKRTLIKKLYRSDPVLPGVGTVITSQGTPVPARFIPPRKNPSLDGLLRATSS</sequence>
<proteinExistence type="inferred from homology"/>
<evidence type="ECO:0000256" key="5">
    <source>
        <dbReference type="ARBA" id="ARBA00023136"/>
    </source>
</evidence>
<feature type="transmembrane region" description="Helical" evidence="8">
    <location>
        <begin position="229"/>
        <end position="251"/>
    </location>
</feature>
<dbReference type="EMBL" id="CM000614">
    <property type="protein sequence ID" value="EEC47333.1"/>
    <property type="molecule type" value="Genomic_DNA"/>
</dbReference>
<evidence type="ECO:0000256" key="6">
    <source>
        <dbReference type="RuleBase" id="RU003755"/>
    </source>
</evidence>
<keyword evidence="10" id="KW-1185">Reference proteome</keyword>
<keyword evidence="5 8" id="KW-0472">Membrane</keyword>
<dbReference type="InterPro" id="IPR000109">
    <property type="entry name" value="POT_fam"/>
</dbReference>
<feature type="transmembrane region" description="Helical" evidence="8">
    <location>
        <begin position="362"/>
        <end position="381"/>
    </location>
</feature>
<evidence type="ECO:0000256" key="8">
    <source>
        <dbReference type="SAM" id="Phobius"/>
    </source>
</evidence>
<organism evidence="9 10">
    <name type="scientific">Phaeodactylum tricornutum (strain CCAP 1055/1)</name>
    <dbReference type="NCBI Taxonomy" id="556484"/>
    <lineage>
        <taxon>Eukaryota</taxon>
        <taxon>Sar</taxon>
        <taxon>Stramenopiles</taxon>
        <taxon>Ochrophyta</taxon>
        <taxon>Bacillariophyta</taxon>
        <taxon>Bacillariophyceae</taxon>
        <taxon>Bacillariophycidae</taxon>
        <taxon>Naviculales</taxon>
        <taxon>Phaeodactylaceae</taxon>
        <taxon>Phaeodactylum</taxon>
    </lineage>
</organism>
<evidence type="ECO:0000313" key="9">
    <source>
        <dbReference type="EMBL" id="EEC47333.1"/>
    </source>
</evidence>
<dbReference type="OrthoDB" id="8904098at2759"/>
<feature type="compositionally biased region" description="Polar residues" evidence="7">
    <location>
        <begin position="1"/>
        <end position="13"/>
    </location>
</feature>
<evidence type="ECO:0000256" key="1">
    <source>
        <dbReference type="ARBA" id="ARBA00004141"/>
    </source>
</evidence>
<dbReference type="SMR" id="B7G2N2"/>
<feature type="transmembrane region" description="Helical" evidence="8">
    <location>
        <begin position="621"/>
        <end position="642"/>
    </location>
</feature>
<dbReference type="GO" id="GO:0022857">
    <property type="term" value="F:transmembrane transporter activity"/>
    <property type="evidence" value="ECO:0007669"/>
    <property type="project" value="InterPro"/>
</dbReference>
<dbReference type="GeneID" id="7202049"/>
<keyword evidence="3 6" id="KW-0812">Transmembrane</keyword>
<feature type="transmembrane region" description="Helical" evidence="8">
    <location>
        <begin position="501"/>
        <end position="522"/>
    </location>
</feature>
<keyword evidence="6" id="KW-0813">Transport</keyword>
<evidence type="ECO:0000256" key="2">
    <source>
        <dbReference type="ARBA" id="ARBA00005982"/>
    </source>
</evidence>
<feature type="region of interest" description="Disordered" evidence="7">
    <location>
        <begin position="1"/>
        <end position="141"/>
    </location>
</feature>
<dbReference type="AlphaFoldDB" id="B7G2N2"/>
<dbReference type="InterPro" id="IPR036259">
    <property type="entry name" value="MFS_trans_sf"/>
</dbReference>
<dbReference type="PANTHER" id="PTHR11654">
    <property type="entry name" value="OLIGOPEPTIDE TRANSPORTER-RELATED"/>
    <property type="match status" value="1"/>
</dbReference>
<dbReference type="Gene3D" id="1.20.1250.20">
    <property type="entry name" value="MFS general substrate transporter like domains"/>
    <property type="match status" value="1"/>
</dbReference>
<protein>
    <submittedName>
        <fullName evidence="9">Uncharacterized protein</fullName>
    </submittedName>
</protein>
<feature type="transmembrane region" description="Helical" evidence="8">
    <location>
        <begin position="258"/>
        <end position="281"/>
    </location>
</feature>
<evidence type="ECO:0000313" key="10">
    <source>
        <dbReference type="Proteomes" id="UP000000759"/>
    </source>
</evidence>
<feature type="transmembrane region" description="Helical" evidence="8">
    <location>
        <begin position="337"/>
        <end position="356"/>
    </location>
</feature>
<feature type="compositionally biased region" description="Low complexity" evidence="7">
    <location>
        <begin position="47"/>
        <end position="86"/>
    </location>
</feature>
<dbReference type="Pfam" id="PF00854">
    <property type="entry name" value="PTR2"/>
    <property type="match status" value="2"/>
</dbReference>
<feature type="transmembrane region" description="Helical" evidence="8">
    <location>
        <begin position="183"/>
        <end position="204"/>
    </location>
</feature>
<comment type="similarity">
    <text evidence="2 6">Belongs to the major facilitator superfamily. Proton-dependent oligopeptide transporter (POT/PTR) (TC 2.A.17) family.</text>
</comment>
<dbReference type="GO" id="GO:0006857">
    <property type="term" value="P:oligopeptide transport"/>
    <property type="evidence" value="ECO:0007669"/>
    <property type="project" value="InterPro"/>
</dbReference>
<feature type="compositionally biased region" description="Low complexity" evidence="7">
    <location>
        <begin position="111"/>
        <end position="131"/>
    </location>
</feature>
<feature type="transmembrane region" description="Helical" evidence="8">
    <location>
        <begin position="570"/>
        <end position="592"/>
    </location>
</feature>
<dbReference type="InterPro" id="IPR018456">
    <property type="entry name" value="PTR2_symporter_CS"/>
</dbReference>
<reference evidence="10" key="2">
    <citation type="submission" date="2008-08" db="EMBL/GenBank/DDBJ databases">
        <authorList>
            <consortium name="Diatom Consortium"/>
            <person name="Grigoriev I."/>
            <person name="Grimwood J."/>
            <person name="Kuo A."/>
            <person name="Otillar R.P."/>
            <person name="Salamov A."/>
            <person name="Detter J.C."/>
            <person name="Lindquist E."/>
            <person name="Shapiro H."/>
            <person name="Lucas S."/>
            <person name="Glavina del Rio T."/>
            <person name="Pitluck S."/>
            <person name="Rokhsar D."/>
            <person name="Bowler C."/>
        </authorList>
    </citation>
    <scope>GENOME REANNOTATION</scope>
    <source>
        <strain evidence="10">CCAP 1055/1</strain>
    </source>
</reference>
<comment type="subcellular location">
    <subcellularLocation>
        <location evidence="1 6">Membrane</location>
        <topology evidence="1 6">Multi-pass membrane protein</topology>
    </subcellularLocation>
</comment>
<evidence type="ECO:0000256" key="7">
    <source>
        <dbReference type="SAM" id="MobiDB-lite"/>
    </source>
</evidence>
<dbReference type="PaxDb" id="2850-Phatr47148"/>
<evidence type="ECO:0000256" key="3">
    <source>
        <dbReference type="ARBA" id="ARBA00022692"/>
    </source>
</evidence>
<dbReference type="RefSeq" id="XP_002181410.1">
    <property type="nucleotide sequence ID" value="XM_002181374.1"/>
</dbReference>
<accession>B7G2N2</accession>
<dbReference type="GO" id="GO:0016020">
    <property type="term" value="C:membrane"/>
    <property type="evidence" value="ECO:0007669"/>
    <property type="project" value="UniProtKB-SubCell"/>
</dbReference>
<evidence type="ECO:0000256" key="4">
    <source>
        <dbReference type="ARBA" id="ARBA00022989"/>
    </source>
</evidence>
<name>B7G2N2_PHATC</name>